<dbReference type="SUPFAM" id="SSF46938">
    <property type="entry name" value="CRAL/TRIO N-terminal domain"/>
    <property type="match status" value="1"/>
</dbReference>
<dbReference type="PANTHER" id="PTHR45824">
    <property type="entry name" value="GH16843P"/>
    <property type="match status" value="1"/>
</dbReference>
<dbReference type="Proteomes" id="UP000612746">
    <property type="component" value="Unassembled WGS sequence"/>
</dbReference>
<dbReference type="Pfam" id="PF03765">
    <property type="entry name" value="CRAL_TRIO_N"/>
    <property type="match status" value="1"/>
</dbReference>
<proteinExistence type="predicted"/>
<accession>A0A8H7UFM8</accession>
<dbReference type="GO" id="GO:0008526">
    <property type="term" value="F:phosphatidylinositol transfer activity"/>
    <property type="evidence" value="ECO:0007669"/>
    <property type="project" value="TreeGrafter"/>
</dbReference>
<dbReference type="InterPro" id="IPR011074">
    <property type="entry name" value="CRAL/TRIO_N_dom"/>
</dbReference>
<dbReference type="InterPro" id="IPR036273">
    <property type="entry name" value="CRAL/TRIO_N_dom_sf"/>
</dbReference>
<dbReference type="SUPFAM" id="SSF52087">
    <property type="entry name" value="CRAL/TRIO domain"/>
    <property type="match status" value="1"/>
</dbReference>
<dbReference type="InterPro" id="IPR036865">
    <property type="entry name" value="CRAL-TRIO_dom_sf"/>
</dbReference>
<reference evidence="3" key="1">
    <citation type="submission" date="2020-12" db="EMBL/GenBank/DDBJ databases">
        <title>Metabolic potential, ecology and presence of endohyphal bacteria is reflected in genomic diversity of Mucoromycotina.</title>
        <authorList>
            <person name="Muszewska A."/>
            <person name="Okrasinska A."/>
            <person name="Steczkiewicz K."/>
            <person name="Drgas O."/>
            <person name="Orlowska M."/>
            <person name="Perlinska-Lenart U."/>
            <person name="Aleksandrzak-Piekarczyk T."/>
            <person name="Szatraj K."/>
            <person name="Zielenkiewicz U."/>
            <person name="Pilsyk S."/>
            <person name="Malc E."/>
            <person name="Mieczkowski P."/>
            <person name="Kruszewska J.S."/>
            <person name="Biernat P."/>
            <person name="Pawlowska J."/>
        </authorList>
    </citation>
    <scope>NUCLEOTIDE SEQUENCE</scope>
    <source>
        <strain evidence="3">WA0000051536</strain>
    </source>
</reference>
<evidence type="ECO:0000256" key="1">
    <source>
        <dbReference type="SAM" id="MobiDB-lite"/>
    </source>
</evidence>
<evidence type="ECO:0000259" key="2">
    <source>
        <dbReference type="PROSITE" id="PS50191"/>
    </source>
</evidence>
<dbReference type="Gene3D" id="3.40.525.10">
    <property type="entry name" value="CRAL-TRIO lipid binding domain"/>
    <property type="match status" value="1"/>
</dbReference>
<dbReference type="SMART" id="SM00516">
    <property type="entry name" value="SEC14"/>
    <property type="match status" value="1"/>
</dbReference>
<feature type="domain" description="CRAL-TRIO" evidence="2">
    <location>
        <begin position="135"/>
        <end position="292"/>
    </location>
</feature>
<dbReference type="InterPro" id="IPR052578">
    <property type="entry name" value="PI_Transfer_CRAL-TRIO"/>
</dbReference>
<protein>
    <recommendedName>
        <fullName evidence="2">CRAL-TRIO domain-containing protein</fullName>
    </recommendedName>
</protein>
<evidence type="ECO:0000313" key="3">
    <source>
        <dbReference type="EMBL" id="KAG2177564.1"/>
    </source>
</evidence>
<gene>
    <name evidence="3" type="ORF">INT44_008076</name>
</gene>
<feature type="region of interest" description="Disordered" evidence="1">
    <location>
        <begin position="1"/>
        <end position="41"/>
    </location>
</feature>
<dbReference type="AlphaFoldDB" id="A0A8H7UFM8"/>
<keyword evidence="4" id="KW-1185">Reference proteome</keyword>
<dbReference type="InterPro" id="IPR001251">
    <property type="entry name" value="CRAL-TRIO_dom"/>
</dbReference>
<name>A0A8H7UFM8_9FUNG</name>
<feature type="compositionally biased region" description="Basic and acidic residues" evidence="1">
    <location>
        <begin position="1"/>
        <end position="19"/>
    </location>
</feature>
<dbReference type="PANTHER" id="PTHR45824:SF29">
    <property type="entry name" value="GH16843P"/>
    <property type="match status" value="1"/>
</dbReference>
<dbReference type="CDD" id="cd00170">
    <property type="entry name" value="SEC14"/>
    <property type="match status" value="1"/>
</dbReference>
<dbReference type="Pfam" id="PF00650">
    <property type="entry name" value="CRAL_TRIO"/>
    <property type="match status" value="1"/>
</dbReference>
<dbReference type="PROSITE" id="PS50191">
    <property type="entry name" value="CRAL_TRIO"/>
    <property type="match status" value="1"/>
</dbReference>
<evidence type="ECO:0000313" key="4">
    <source>
        <dbReference type="Proteomes" id="UP000612746"/>
    </source>
</evidence>
<dbReference type="SMART" id="SM01100">
    <property type="entry name" value="CRAL_TRIO_N"/>
    <property type="match status" value="1"/>
</dbReference>
<organism evidence="3 4">
    <name type="scientific">Umbelopsis vinacea</name>
    <dbReference type="NCBI Taxonomy" id="44442"/>
    <lineage>
        <taxon>Eukaryota</taxon>
        <taxon>Fungi</taxon>
        <taxon>Fungi incertae sedis</taxon>
        <taxon>Mucoromycota</taxon>
        <taxon>Mucoromycotina</taxon>
        <taxon>Umbelopsidomycetes</taxon>
        <taxon>Umbelopsidales</taxon>
        <taxon>Umbelopsidaceae</taxon>
        <taxon>Umbelopsis</taxon>
    </lineage>
</organism>
<comment type="caution">
    <text evidence="3">The sequence shown here is derived from an EMBL/GenBank/DDBJ whole genome shotgun (WGS) entry which is preliminary data.</text>
</comment>
<sequence length="318" mass="36612">MFRSRPKEPVNGTADEKLASDVQSEPTTGIPIFTPPQNYSPLGYPSLDEAQSDKLQALKDHINSVLLPDSDPYRQKETAFLTDKTYQRYLRARKFDLEAAKKQLEGTLKWRRSYRPDEIDPEAIKIEQSCGKMYFNGFDKNGRPLCYMKPRYENSKDADRQIKNIVFSLELAAALVPEDVHTMDIIVDFRDAGSGDTPGVGMAKQFIDILGNHYPERLGVAFLVHTPWFFWTTFKLVSPFIDPVTRAKVKFVDLKEPKDGKANKNPDWVQLTDFVDKEQLESDFGGGMDTSFYSFFMFRLRWFVSDGLIFRCCLEMEF</sequence>
<dbReference type="OrthoDB" id="75724at2759"/>
<dbReference type="EMBL" id="JAEPRA010000012">
    <property type="protein sequence ID" value="KAG2177564.1"/>
    <property type="molecule type" value="Genomic_DNA"/>
</dbReference>